<protein>
    <submittedName>
        <fullName evidence="1">Uncharacterized protein</fullName>
    </submittedName>
</protein>
<sequence length="413" mass="47214">MENEERAHLEAHYQRELESMKNDIARLTSLLEQALVSKSGEDTSTQPAVATPSVSMPAAPFVFTSQNLGANPSSFEQQFTTNVPPAQVPVTVNLATDDPQRMKFSKNVDYDKLTALEARLKAVEGADLYDLVHAAEMCLVPNVVVPKEFRVPEFIKYTGTECPVTHLKSYCNKMAEVVNDEKLLIHFFQDSLSGSTLSRYTRLDNTKIRKWKDLVKAFVEQYKFNMEVAPDRSSLLVMEKGNKETVKEYALRWREKASHVQPSLLEKEMVSLFSNTFKSPYFEHLVDMKTLTRLAMEFYLDVEILCKRSFNGTVLRCLDEIAAKMTMEKDYIDYVRKCHKCQVYSDKINAPPSPLFNMTSSWPFAMWGIDVIGPINPKASNKHQFILVAIDYFIKWVKAHSEESIFRRGSVVN</sequence>
<name>A0ACC4AK48_POPAL</name>
<organism evidence="1 2">
    <name type="scientific">Populus alba</name>
    <name type="common">White poplar</name>
    <dbReference type="NCBI Taxonomy" id="43335"/>
    <lineage>
        <taxon>Eukaryota</taxon>
        <taxon>Viridiplantae</taxon>
        <taxon>Streptophyta</taxon>
        <taxon>Embryophyta</taxon>
        <taxon>Tracheophyta</taxon>
        <taxon>Spermatophyta</taxon>
        <taxon>Magnoliopsida</taxon>
        <taxon>eudicotyledons</taxon>
        <taxon>Gunneridae</taxon>
        <taxon>Pentapetalae</taxon>
        <taxon>rosids</taxon>
        <taxon>fabids</taxon>
        <taxon>Malpighiales</taxon>
        <taxon>Salicaceae</taxon>
        <taxon>Saliceae</taxon>
        <taxon>Populus</taxon>
    </lineage>
</organism>
<dbReference type="EMBL" id="RCHU02000018">
    <property type="protein sequence ID" value="KAL3566577.1"/>
    <property type="molecule type" value="Genomic_DNA"/>
</dbReference>
<gene>
    <name evidence="1" type="ORF">D5086_031992</name>
</gene>
<keyword evidence="2" id="KW-1185">Reference proteome</keyword>
<evidence type="ECO:0000313" key="1">
    <source>
        <dbReference type="EMBL" id="KAL3566577.1"/>
    </source>
</evidence>
<comment type="caution">
    <text evidence="1">The sequence shown here is derived from an EMBL/GenBank/DDBJ whole genome shotgun (WGS) entry which is preliminary data.</text>
</comment>
<reference evidence="1 2" key="1">
    <citation type="journal article" date="2024" name="Plant Biotechnol. J.">
        <title>Genome and CRISPR/Cas9 system of a widespread forest tree (Populus alba) in the world.</title>
        <authorList>
            <person name="Liu Y.J."/>
            <person name="Jiang P.F."/>
            <person name="Han X.M."/>
            <person name="Li X.Y."/>
            <person name="Wang H.M."/>
            <person name="Wang Y.J."/>
            <person name="Wang X.X."/>
            <person name="Zeng Q.Y."/>
        </authorList>
    </citation>
    <scope>NUCLEOTIDE SEQUENCE [LARGE SCALE GENOMIC DNA]</scope>
    <source>
        <strain evidence="2">cv. PAL-ZL1</strain>
    </source>
</reference>
<evidence type="ECO:0000313" key="2">
    <source>
        <dbReference type="Proteomes" id="UP000309997"/>
    </source>
</evidence>
<proteinExistence type="predicted"/>
<dbReference type="Proteomes" id="UP000309997">
    <property type="component" value="Unassembled WGS sequence"/>
</dbReference>
<accession>A0ACC4AK48</accession>